<accession>A0A0K2UQX7</accession>
<keyword evidence="3 5" id="KW-0067">ATP-binding</keyword>
<evidence type="ECO:0000256" key="1">
    <source>
        <dbReference type="ARBA" id="ARBA00004245"/>
    </source>
</evidence>
<reference evidence="7" key="1">
    <citation type="submission" date="2014-05" db="EMBL/GenBank/DDBJ databases">
        <authorList>
            <person name="Chronopoulou M."/>
        </authorList>
    </citation>
    <scope>NUCLEOTIDE SEQUENCE</scope>
    <source>
        <tissue evidence="7">Whole organism</tissue>
    </source>
</reference>
<comment type="subcellular location">
    <subcellularLocation>
        <location evidence="1">Cytoplasm</location>
        <location evidence="1">Cytoskeleton</location>
    </subcellularLocation>
</comment>
<dbReference type="GO" id="GO:0003777">
    <property type="term" value="F:microtubule motor activity"/>
    <property type="evidence" value="ECO:0007669"/>
    <property type="project" value="InterPro"/>
</dbReference>
<evidence type="ECO:0000256" key="5">
    <source>
        <dbReference type="PROSITE-ProRule" id="PRU00283"/>
    </source>
</evidence>
<dbReference type="InterPro" id="IPR010994">
    <property type="entry name" value="RuvA_2-like"/>
</dbReference>
<comment type="similarity">
    <text evidence="5">Belongs to the TRAFAC class myosin-kinesin ATPase superfamily. Kinesin family.</text>
</comment>
<dbReference type="SUPFAM" id="SSF52540">
    <property type="entry name" value="P-loop containing nucleoside triphosphate hydrolases"/>
    <property type="match status" value="1"/>
</dbReference>
<dbReference type="PROSITE" id="PS50067">
    <property type="entry name" value="KINESIN_MOTOR_2"/>
    <property type="match status" value="1"/>
</dbReference>
<dbReference type="OrthoDB" id="6351182at2759"/>
<evidence type="ECO:0000256" key="4">
    <source>
        <dbReference type="ARBA" id="ARBA00023212"/>
    </source>
</evidence>
<dbReference type="EMBL" id="HACA01022780">
    <property type="protein sequence ID" value="CDW40141.1"/>
    <property type="molecule type" value="Transcribed_RNA"/>
</dbReference>
<dbReference type="SMART" id="SM00129">
    <property type="entry name" value="KISc"/>
    <property type="match status" value="1"/>
</dbReference>
<dbReference type="GO" id="GO:0007018">
    <property type="term" value="P:microtubule-based movement"/>
    <property type="evidence" value="ECO:0007669"/>
    <property type="project" value="InterPro"/>
</dbReference>
<dbReference type="PRINTS" id="PR00380">
    <property type="entry name" value="KINESINHEAVY"/>
</dbReference>
<dbReference type="InterPro" id="IPR001752">
    <property type="entry name" value="Kinesin_motor_dom"/>
</dbReference>
<dbReference type="InterPro" id="IPR036961">
    <property type="entry name" value="Kinesin_motor_dom_sf"/>
</dbReference>
<dbReference type="GO" id="GO:0008017">
    <property type="term" value="F:microtubule binding"/>
    <property type="evidence" value="ECO:0007669"/>
    <property type="project" value="InterPro"/>
</dbReference>
<dbReference type="InterPro" id="IPR027417">
    <property type="entry name" value="P-loop_NTPase"/>
</dbReference>
<name>A0A0K2UQX7_LEPSM</name>
<feature type="binding site" evidence="5">
    <location>
        <begin position="77"/>
        <end position="84"/>
    </location>
    <ligand>
        <name>ATP</name>
        <dbReference type="ChEBI" id="CHEBI:30616"/>
    </ligand>
</feature>
<keyword evidence="5" id="KW-0505">Motor protein</keyword>
<dbReference type="GO" id="GO:0005524">
    <property type="term" value="F:ATP binding"/>
    <property type="evidence" value="ECO:0007669"/>
    <property type="project" value="UniProtKB-UniRule"/>
</dbReference>
<dbReference type="SUPFAM" id="SSF47781">
    <property type="entry name" value="RuvA domain 2-like"/>
    <property type="match status" value="1"/>
</dbReference>
<feature type="domain" description="Kinesin motor" evidence="6">
    <location>
        <begin position="3"/>
        <end position="320"/>
    </location>
</feature>
<organism evidence="7">
    <name type="scientific">Lepeophtheirus salmonis</name>
    <name type="common">Salmon louse</name>
    <name type="synonym">Caligus salmonis</name>
    <dbReference type="NCBI Taxonomy" id="72036"/>
    <lineage>
        <taxon>Eukaryota</taxon>
        <taxon>Metazoa</taxon>
        <taxon>Ecdysozoa</taxon>
        <taxon>Arthropoda</taxon>
        <taxon>Crustacea</taxon>
        <taxon>Multicrustacea</taxon>
        <taxon>Hexanauplia</taxon>
        <taxon>Copepoda</taxon>
        <taxon>Siphonostomatoida</taxon>
        <taxon>Caligidae</taxon>
        <taxon>Lepeophtheirus</taxon>
    </lineage>
</organism>
<dbReference type="Gene3D" id="3.40.850.10">
    <property type="entry name" value="Kinesin motor domain"/>
    <property type="match status" value="1"/>
</dbReference>
<sequence>MDLLSVLVRCRGASAYLQANPEENSVSLESSKGSGLFLFDGVIPADQRQGELYEAHLEPIIRESLRNEASVTVFAYGQTGTGKTYTMGTNPGSMSDEGEEGEEKGAIPRVVHQVLEHLKSDPMQWNKTSLQVSFFEIYNEQIFDLLMGERVPLLLKEDQNHQFNILSLSSIPVESYQEVMQILVEGGETRSIGVTGSNRASSRSHAIFTLSIKCENAFFKINMVDLAGSECLKRTHATGQTLIEGLNINKSLLALGNVIESLCSKKAHIPFRDSVLTKILRECLQSSACYTVMIACVSHKEKDITDTANTLRYAYRAKRIKKQSISLKKKYVSGTPYKQNSRMWDSTIKSYYPFKTPQNSRLVNDHRSNWLSSTTIKAYPHSCLEEPPDNYIPEISNISLSSTMTSNTGFDPIFRQYNEECENTIVRHIQPLIQEIKDLRQQLGTHQKRKSKLRSPNILGIESSPEYDITLKAPSRNSRRTSRSVLKDVTNDIHVQKENVLLMSMMEKELGINPSSPILFENRKTRRQAIINDKYMEETLKNVRKSLSDKKYESSRRRSVSLQEKNLKRNSEIQHPMNVAENWSVQSQESHNENVLKILNSGNMRVLQALPAIGPKSAMVIHMYRNLNGSLESIESLKTIKGLSKSFYIKFITQNQIVL</sequence>
<keyword evidence="2 5" id="KW-0547">Nucleotide-binding</keyword>
<dbReference type="PANTHER" id="PTHR24115">
    <property type="entry name" value="KINESIN-RELATED"/>
    <property type="match status" value="1"/>
</dbReference>
<proteinExistence type="inferred from homology"/>
<dbReference type="AlphaFoldDB" id="A0A0K2UQX7"/>
<dbReference type="Gene3D" id="1.10.150.280">
    <property type="entry name" value="AF1531-like domain"/>
    <property type="match status" value="1"/>
</dbReference>
<keyword evidence="4" id="KW-0206">Cytoskeleton</keyword>
<dbReference type="GO" id="GO:0015630">
    <property type="term" value="C:microtubule cytoskeleton"/>
    <property type="evidence" value="ECO:0007669"/>
    <property type="project" value="UniProtKB-ARBA"/>
</dbReference>
<protein>
    <submittedName>
        <fullName evidence="7">Chromosomeassociated kinesin KIF4Alike [Aplysia californica]</fullName>
    </submittedName>
</protein>
<dbReference type="InterPro" id="IPR027640">
    <property type="entry name" value="Kinesin-like_fam"/>
</dbReference>
<dbReference type="Pfam" id="PF00225">
    <property type="entry name" value="Kinesin"/>
    <property type="match status" value="1"/>
</dbReference>
<evidence type="ECO:0000313" key="7">
    <source>
        <dbReference type="EMBL" id="CDW40141.1"/>
    </source>
</evidence>
<evidence type="ECO:0000256" key="3">
    <source>
        <dbReference type="ARBA" id="ARBA00022840"/>
    </source>
</evidence>
<keyword evidence="4" id="KW-0963">Cytoplasm</keyword>
<evidence type="ECO:0000256" key="2">
    <source>
        <dbReference type="ARBA" id="ARBA00022741"/>
    </source>
</evidence>
<evidence type="ECO:0000259" key="6">
    <source>
        <dbReference type="PROSITE" id="PS50067"/>
    </source>
</evidence>